<comment type="caution">
    <text evidence="1">The sequence shown here is derived from an EMBL/GenBank/DDBJ whole genome shotgun (WGS) entry which is preliminary data.</text>
</comment>
<sequence length="88" mass="9163">MILSATQIYASSNGDRWTLLFDRGSGGLVVQHEANPSSGGKLTRESVEAFLAHEGPGPEYTALKALLRQLAEAAAGERASPKPAAGRG</sequence>
<organism evidence="1 2">
    <name type="scientific">Teichococcus vastitatis</name>
    <dbReference type="NCBI Taxonomy" id="2307076"/>
    <lineage>
        <taxon>Bacteria</taxon>
        <taxon>Pseudomonadati</taxon>
        <taxon>Pseudomonadota</taxon>
        <taxon>Alphaproteobacteria</taxon>
        <taxon>Acetobacterales</taxon>
        <taxon>Roseomonadaceae</taxon>
        <taxon>Roseomonas</taxon>
    </lineage>
</organism>
<name>A0ABS9W3G3_9PROT</name>
<gene>
    <name evidence="1" type="ORF">MON41_08675</name>
</gene>
<evidence type="ECO:0000313" key="1">
    <source>
        <dbReference type="EMBL" id="MCI0753832.1"/>
    </source>
</evidence>
<evidence type="ECO:0000313" key="2">
    <source>
        <dbReference type="Proteomes" id="UP001201985"/>
    </source>
</evidence>
<keyword evidence="2" id="KW-1185">Reference proteome</keyword>
<reference evidence="1 2" key="1">
    <citation type="submission" date="2022-03" db="EMBL/GenBank/DDBJ databases">
        <title>Complete genome analysis of Roseomonas KG 17.1 : a prolific producer of plant growth promoters.</title>
        <authorList>
            <person name="Saadouli I."/>
            <person name="Najjari A."/>
            <person name="Mosbah A."/>
            <person name="Ouzari H.I."/>
        </authorList>
    </citation>
    <scope>NUCLEOTIDE SEQUENCE [LARGE SCALE GENOMIC DNA]</scope>
    <source>
        <strain evidence="1 2">KG17-1</strain>
    </source>
</reference>
<accession>A0ABS9W3G3</accession>
<dbReference type="EMBL" id="JALBUU010000004">
    <property type="protein sequence ID" value="MCI0753832.1"/>
    <property type="molecule type" value="Genomic_DNA"/>
</dbReference>
<dbReference type="Proteomes" id="UP001201985">
    <property type="component" value="Unassembled WGS sequence"/>
</dbReference>
<protein>
    <submittedName>
        <fullName evidence="1">Uncharacterized protein</fullName>
    </submittedName>
</protein>
<dbReference type="RefSeq" id="WP_120007921.1">
    <property type="nucleotide sequence ID" value="NZ_JALBUU010000004.1"/>
</dbReference>
<proteinExistence type="predicted"/>